<evidence type="ECO:0000256" key="1">
    <source>
        <dbReference type="ARBA" id="ARBA00022737"/>
    </source>
</evidence>
<dbReference type="Proteomes" id="UP000283530">
    <property type="component" value="Unassembled WGS sequence"/>
</dbReference>
<organism evidence="3 4">
    <name type="scientific">Cinnamomum micranthum f. kanehirae</name>
    <dbReference type="NCBI Taxonomy" id="337451"/>
    <lineage>
        <taxon>Eukaryota</taxon>
        <taxon>Viridiplantae</taxon>
        <taxon>Streptophyta</taxon>
        <taxon>Embryophyta</taxon>
        <taxon>Tracheophyta</taxon>
        <taxon>Spermatophyta</taxon>
        <taxon>Magnoliopsida</taxon>
        <taxon>Magnoliidae</taxon>
        <taxon>Laurales</taxon>
        <taxon>Lauraceae</taxon>
        <taxon>Cinnamomum</taxon>
    </lineage>
</organism>
<feature type="repeat" description="PPR" evidence="2">
    <location>
        <begin position="70"/>
        <end position="104"/>
    </location>
</feature>
<dbReference type="PANTHER" id="PTHR47926:SF471">
    <property type="entry name" value="DYW DOMAIN-CONTAINING PROTEIN"/>
    <property type="match status" value="1"/>
</dbReference>
<dbReference type="InterPro" id="IPR011990">
    <property type="entry name" value="TPR-like_helical_dom_sf"/>
</dbReference>
<dbReference type="PROSITE" id="PS51375">
    <property type="entry name" value="PPR"/>
    <property type="match status" value="2"/>
</dbReference>
<gene>
    <name evidence="3" type="ORF">CKAN_00458900</name>
</gene>
<dbReference type="GO" id="GO:0003723">
    <property type="term" value="F:RNA binding"/>
    <property type="evidence" value="ECO:0007669"/>
    <property type="project" value="InterPro"/>
</dbReference>
<comment type="caution">
    <text evidence="3">The sequence shown here is derived from an EMBL/GenBank/DDBJ whole genome shotgun (WGS) entry which is preliminary data.</text>
</comment>
<sequence>MLRPHDHVASVLHACTQLRAVDCATQVHDFSIKAGSCSDVYVGAALIDFYSKNGDIEGARIVFDELPVRNAVTWTTIITCYSQAGRSEVSFQLFNQMRQTGTLPDRYVLSSYLEGGKQIHGYVLRNGVDMDVSVNNVLIDLYSKCHRVRYARKVFDDVVIKNTVSWMTMIAGYMQNAYYSDAMELLSEMSRLGWCPDGFTCTTILTSCGSLGALEKGKQVHSYTIKTNLACDEFVKNGLIDMYAKCDPLADARTTFDAVVEHNVVSYNAMIEGYASNGEALRSIEPIK</sequence>
<keyword evidence="4" id="KW-1185">Reference proteome</keyword>
<dbReference type="FunFam" id="1.25.40.10:FF:000285">
    <property type="entry name" value="Pentatricopeptide repeat-containing protein, chloroplastic"/>
    <property type="match status" value="1"/>
</dbReference>
<dbReference type="InterPro" id="IPR046960">
    <property type="entry name" value="PPR_At4g14850-like_plant"/>
</dbReference>
<dbReference type="Gene3D" id="1.25.40.10">
    <property type="entry name" value="Tetratricopeptide repeat domain"/>
    <property type="match status" value="2"/>
</dbReference>
<name>A0A443NCB1_9MAGN</name>
<accession>A0A443NCB1</accession>
<dbReference type="OrthoDB" id="1882346at2759"/>
<dbReference type="Pfam" id="PF13041">
    <property type="entry name" value="PPR_2"/>
    <property type="match status" value="2"/>
</dbReference>
<evidence type="ECO:0000256" key="2">
    <source>
        <dbReference type="PROSITE-ProRule" id="PRU00708"/>
    </source>
</evidence>
<keyword evidence="1" id="KW-0677">Repeat</keyword>
<dbReference type="NCBIfam" id="TIGR00756">
    <property type="entry name" value="PPR"/>
    <property type="match status" value="2"/>
</dbReference>
<dbReference type="PANTHER" id="PTHR47926">
    <property type="entry name" value="PENTATRICOPEPTIDE REPEAT-CONTAINING PROTEIN"/>
    <property type="match status" value="1"/>
</dbReference>
<dbReference type="Pfam" id="PF01535">
    <property type="entry name" value="PPR"/>
    <property type="match status" value="3"/>
</dbReference>
<dbReference type="InterPro" id="IPR002885">
    <property type="entry name" value="PPR_rpt"/>
</dbReference>
<dbReference type="FunFam" id="1.25.40.10:FF:000353">
    <property type="entry name" value="Pentatricopeptide repeat-containing protein At4g39530"/>
    <property type="match status" value="1"/>
</dbReference>
<feature type="repeat" description="PPR" evidence="2">
    <location>
        <begin position="162"/>
        <end position="196"/>
    </location>
</feature>
<dbReference type="STRING" id="337451.A0A443NCB1"/>
<dbReference type="GO" id="GO:0009451">
    <property type="term" value="P:RNA modification"/>
    <property type="evidence" value="ECO:0007669"/>
    <property type="project" value="InterPro"/>
</dbReference>
<protein>
    <submittedName>
        <fullName evidence="3">Pentatricopeptide repeat</fullName>
    </submittedName>
</protein>
<proteinExistence type="predicted"/>
<dbReference type="EMBL" id="QPKB01000002">
    <property type="protein sequence ID" value="RWR76167.1"/>
    <property type="molecule type" value="Genomic_DNA"/>
</dbReference>
<dbReference type="AlphaFoldDB" id="A0A443NCB1"/>
<reference evidence="3 4" key="1">
    <citation type="journal article" date="2019" name="Nat. Plants">
        <title>Stout camphor tree genome fills gaps in understanding of flowering plant genome evolution.</title>
        <authorList>
            <person name="Chaw S.M."/>
            <person name="Liu Y.C."/>
            <person name="Wu Y.W."/>
            <person name="Wang H.Y."/>
            <person name="Lin C.I."/>
            <person name="Wu C.S."/>
            <person name="Ke H.M."/>
            <person name="Chang L.Y."/>
            <person name="Hsu C.Y."/>
            <person name="Yang H.T."/>
            <person name="Sudianto E."/>
            <person name="Hsu M.H."/>
            <person name="Wu K.P."/>
            <person name="Wang L.N."/>
            <person name="Leebens-Mack J.H."/>
            <person name="Tsai I.J."/>
        </authorList>
    </citation>
    <scope>NUCLEOTIDE SEQUENCE [LARGE SCALE GENOMIC DNA]</scope>
    <source>
        <strain evidence="4">cv. Chaw 1501</strain>
        <tissue evidence="3">Young leaves</tissue>
    </source>
</reference>
<evidence type="ECO:0000313" key="4">
    <source>
        <dbReference type="Proteomes" id="UP000283530"/>
    </source>
</evidence>
<evidence type="ECO:0000313" key="3">
    <source>
        <dbReference type="EMBL" id="RWR76167.1"/>
    </source>
</evidence>